<dbReference type="AlphaFoldDB" id="A0A1H6VXK4"/>
<evidence type="ECO:0000313" key="1">
    <source>
        <dbReference type="EMBL" id="SEJ09369.1"/>
    </source>
</evidence>
<organism evidence="1 2">
    <name type="scientific">Flavobacterium terrigena</name>
    <dbReference type="NCBI Taxonomy" id="402734"/>
    <lineage>
        <taxon>Bacteria</taxon>
        <taxon>Pseudomonadati</taxon>
        <taxon>Bacteroidota</taxon>
        <taxon>Flavobacteriia</taxon>
        <taxon>Flavobacteriales</taxon>
        <taxon>Flavobacteriaceae</taxon>
        <taxon>Flavobacterium</taxon>
    </lineage>
</organism>
<name>A0A1H6VXK4_9FLAO</name>
<sequence>MHLLHNELTSLILKTYYEVYNELGFGFLEKVYQNALLIELKNKGLDVDSNRKIKVYYKGENVGDYYADLIVNDTVILELKAAEYIIDQFENQLLNYLKGTDCEIGLLLNFGKKPEFRRKIYENKRKNRKNQF</sequence>
<dbReference type="InterPro" id="IPR026350">
    <property type="entry name" value="GxxExxY"/>
</dbReference>
<dbReference type="EMBL" id="FNYA01000006">
    <property type="protein sequence ID" value="SEJ09369.1"/>
    <property type="molecule type" value="Genomic_DNA"/>
</dbReference>
<gene>
    <name evidence="1" type="ORF">SAMN05660918_2345</name>
</gene>
<reference evidence="2" key="1">
    <citation type="submission" date="2016-10" db="EMBL/GenBank/DDBJ databases">
        <authorList>
            <person name="Varghese N."/>
            <person name="Submissions S."/>
        </authorList>
    </citation>
    <scope>NUCLEOTIDE SEQUENCE [LARGE SCALE GENOMIC DNA]</scope>
    <source>
        <strain evidence="2">DSM 17934</strain>
    </source>
</reference>
<dbReference type="Proteomes" id="UP000199702">
    <property type="component" value="Unassembled WGS sequence"/>
</dbReference>
<accession>A0A1H6VXK4</accession>
<dbReference type="Pfam" id="PF13366">
    <property type="entry name" value="PDDEXK_3"/>
    <property type="match status" value="1"/>
</dbReference>
<protein>
    <submittedName>
        <fullName evidence="1">GxxExxY protein</fullName>
    </submittedName>
</protein>
<keyword evidence="2" id="KW-1185">Reference proteome</keyword>
<dbReference type="OrthoDB" id="9806869at2"/>
<proteinExistence type="predicted"/>
<evidence type="ECO:0000313" key="2">
    <source>
        <dbReference type="Proteomes" id="UP000199702"/>
    </source>
</evidence>
<dbReference type="NCBIfam" id="TIGR04256">
    <property type="entry name" value="GxxExxY"/>
    <property type="match status" value="1"/>
</dbReference>
<dbReference type="STRING" id="402734.SAMN05660918_2345"/>
<dbReference type="RefSeq" id="WP_091313573.1">
    <property type="nucleotide sequence ID" value="NZ_CBCSJU010000001.1"/>
</dbReference>